<dbReference type="AlphaFoldDB" id="A0A073J0P4"/>
<dbReference type="PROSITE" id="PS51318">
    <property type="entry name" value="TAT"/>
    <property type="match status" value="1"/>
</dbReference>
<dbReference type="InterPro" id="IPR015943">
    <property type="entry name" value="WD40/YVTN_repeat-like_dom_sf"/>
</dbReference>
<evidence type="ECO:0000313" key="2">
    <source>
        <dbReference type="EMBL" id="KEJ96168.1"/>
    </source>
</evidence>
<comment type="caution">
    <text evidence="2">The sequence shown here is derived from an EMBL/GenBank/DDBJ whole genome shotgun (WGS) entry which is preliminary data.</text>
</comment>
<dbReference type="OrthoDB" id="5624218at2"/>
<dbReference type="Pfam" id="PF07433">
    <property type="entry name" value="DUF1513"/>
    <property type="match status" value="1"/>
</dbReference>
<reference evidence="2 3" key="1">
    <citation type="submission" date="2014-01" db="EMBL/GenBank/DDBJ databases">
        <title>Sulfitobacter sp. H3 (MCCC 1A00686) Genome Sequencing.</title>
        <authorList>
            <person name="Lai Q."/>
            <person name="Hong Z."/>
        </authorList>
    </citation>
    <scope>NUCLEOTIDE SEQUENCE [LARGE SCALE GENOMIC DNA]</scope>
    <source>
        <strain evidence="2 3">H3</strain>
    </source>
</reference>
<dbReference type="SUPFAM" id="SSF75011">
    <property type="entry name" value="3-carboxy-cis,cis-mucoante lactonizing enzyme"/>
    <property type="match status" value="1"/>
</dbReference>
<evidence type="ECO:0000256" key="1">
    <source>
        <dbReference type="SAM" id="SignalP"/>
    </source>
</evidence>
<feature type="signal peptide" evidence="1">
    <location>
        <begin position="1"/>
        <end position="23"/>
    </location>
</feature>
<proteinExistence type="predicted"/>
<gene>
    <name evidence="2" type="ORF">SUH3_18065</name>
</gene>
<evidence type="ECO:0000313" key="3">
    <source>
        <dbReference type="Proteomes" id="UP000027746"/>
    </source>
</evidence>
<name>A0A073J0P4_9RHOB</name>
<organism evidence="2 3">
    <name type="scientific">Pseudosulfitobacter pseudonitzschiae</name>
    <dbReference type="NCBI Taxonomy" id="1402135"/>
    <lineage>
        <taxon>Bacteria</taxon>
        <taxon>Pseudomonadati</taxon>
        <taxon>Pseudomonadota</taxon>
        <taxon>Alphaproteobacteria</taxon>
        <taxon>Rhodobacterales</taxon>
        <taxon>Roseobacteraceae</taxon>
        <taxon>Pseudosulfitobacter</taxon>
    </lineage>
</organism>
<keyword evidence="3" id="KW-1185">Reference proteome</keyword>
<sequence length="354" mass="37296">MANRRQFLAGLLASGLAPVPTWADAGSPAYLSAARLPDESYVLTGLDRQGAERFRIPLPARGHAAAAHPTQPVAVAFARRPGRFALVLDCRDGAVLARLDSPEGRHFYGHGSFDASGQYLFTTENDYDVGQGRIGVWDVAAGYTRIGEFASGGVGPHDMKLLPQGGFVVANGGIDTHPDSGRLKLNLPTMRPNLAYLSEDGDLLDMVEPPHHHASTRHLAVRADGLVAVGMQWQGDVARSPALVGLHRRGEPLRLLGDAAALEGYVGSIAFSGNGTQVAITSPRGGTLEVFDAGTGALVQRLAEQDVCGVVAAKDGLLATTGLGRVIHADSSTRLLQTVQLAYDNHLIEIAPQG</sequence>
<dbReference type="GeneID" id="68871012"/>
<dbReference type="RefSeq" id="WP_037925286.1">
    <property type="nucleotide sequence ID" value="NZ_CP054599.1"/>
</dbReference>
<dbReference type="Gene3D" id="2.130.10.10">
    <property type="entry name" value="YVTN repeat-like/Quinoprotein amine dehydrogenase"/>
    <property type="match status" value="1"/>
</dbReference>
<dbReference type="EMBL" id="JAMD01000004">
    <property type="protein sequence ID" value="KEJ96168.1"/>
    <property type="molecule type" value="Genomic_DNA"/>
</dbReference>
<dbReference type="InterPro" id="IPR006311">
    <property type="entry name" value="TAT_signal"/>
</dbReference>
<dbReference type="InterPro" id="IPR008311">
    <property type="entry name" value="UCP028101"/>
</dbReference>
<keyword evidence="1" id="KW-0732">Signal</keyword>
<dbReference type="Proteomes" id="UP000027746">
    <property type="component" value="Unassembled WGS sequence"/>
</dbReference>
<feature type="chain" id="PRO_5001692009" evidence="1">
    <location>
        <begin position="24"/>
        <end position="354"/>
    </location>
</feature>
<accession>A0A073J0P4</accession>
<dbReference type="PIRSF" id="PIRSF028101">
    <property type="entry name" value="UCP028101"/>
    <property type="match status" value="1"/>
</dbReference>
<protein>
    <submittedName>
        <fullName evidence="2">Twin-arginine translocation pathway signal</fullName>
    </submittedName>
</protein>